<keyword evidence="1" id="KW-0812">Transmembrane</keyword>
<evidence type="ECO:0000256" key="1">
    <source>
        <dbReference type="SAM" id="Phobius"/>
    </source>
</evidence>
<feature type="transmembrane region" description="Helical" evidence="1">
    <location>
        <begin position="141"/>
        <end position="156"/>
    </location>
</feature>
<comment type="caution">
    <text evidence="2">The sequence shown here is derived from an EMBL/GenBank/DDBJ whole genome shotgun (WGS) entry which is preliminary data.</text>
</comment>
<dbReference type="AlphaFoldDB" id="A0A812EDC6"/>
<feature type="transmembrane region" description="Helical" evidence="1">
    <location>
        <begin position="6"/>
        <end position="27"/>
    </location>
</feature>
<protein>
    <submittedName>
        <fullName evidence="2">Uncharacterized protein</fullName>
    </submittedName>
</protein>
<proteinExistence type="predicted"/>
<name>A0A812EDC6_ACAPH</name>
<sequence length="204" mass="23446">MILATAFSFFLVCIIFSNYFPLISHILSLSLITHHLSCCFTFFFICFYTYMLFLLFIYFPLPTCLKFDLFSSCHLSYPTCTQVPQPTPFSLLQPHPLYFVSDALSISLSLSLSFCLVASITTSHGCCSSGSIRMRKRRNKHQHLELLSFLLIYPLYDASQATFFTFITTTIIIIIIHHLLSFLSIFLYHLLLYSSYCCLSHASL</sequence>
<evidence type="ECO:0000313" key="3">
    <source>
        <dbReference type="Proteomes" id="UP000597762"/>
    </source>
</evidence>
<organism evidence="2 3">
    <name type="scientific">Acanthosepion pharaonis</name>
    <name type="common">Pharaoh cuttlefish</name>
    <name type="synonym">Sepia pharaonis</name>
    <dbReference type="NCBI Taxonomy" id="158019"/>
    <lineage>
        <taxon>Eukaryota</taxon>
        <taxon>Metazoa</taxon>
        <taxon>Spiralia</taxon>
        <taxon>Lophotrochozoa</taxon>
        <taxon>Mollusca</taxon>
        <taxon>Cephalopoda</taxon>
        <taxon>Coleoidea</taxon>
        <taxon>Decapodiformes</taxon>
        <taxon>Sepiida</taxon>
        <taxon>Sepiina</taxon>
        <taxon>Sepiidae</taxon>
        <taxon>Acanthosepion</taxon>
    </lineage>
</organism>
<evidence type="ECO:0000313" key="2">
    <source>
        <dbReference type="EMBL" id="CAE1321447.1"/>
    </source>
</evidence>
<reference evidence="2" key="1">
    <citation type="submission" date="2021-01" db="EMBL/GenBank/DDBJ databases">
        <authorList>
            <person name="Li R."/>
            <person name="Bekaert M."/>
        </authorList>
    </citation>
    <scope>NUCLEOTIDE SEQUENCE</scope>
    <source>
        <strain evidence="2">Farmed</strain>
    </source>
</reference>
<keyword evidence="1" id="KW-1133">Transmembrane helix</keyword>
<gene>
    <name evidence="2" type="ORF">SPHA_71524</name>
</gene>
<dbReference type="Proteomes" id="UP000597762">
    <property type="component" value="Unassembled WGS sequence"/>
</dbReference>
<dbReference type="EMBL" id="CAHIKZ030005237">
    <property type="protein sequence ID" value="CAE1321447.1"/>
    <property type="molecule type" value="Genomic_DNA"/>
</dbReference>
<keyword evidence="3" id="KW-1185">Reference proteome</keyword>
<feature type="transmembrane region" description="Helical" evidence="1">
    <location>
        <begin position="162"/>
        <end position="191"/>
    </location>
</feature>
<feature type="transmembrane region" description="Helical" evidence="1">
    <location>
        <begin position="39"/>
        <end position="61"/>
    </location>
</feature>
<keyword evidence="1" id="KW-0472">Membrane</keyword>
<accession>A0A812EDC6</accession>